<name>A0AC61RVU3_9FIRM</name>
<protein>
    <submittedName>
        <fullName evidence="1">Alpha/beta hydrolase</fullName>
    </submittedName>
</protein>
<proteinExistence type="predicted"/>
<evidence type="ECO:0000313" key="1">
    <source>
        <dbReference type="EMBL" id="TGY95964.1"/>
    </source>
</evidence>
<dbReference type="EMBL" id="SRYA01000022">
    <property type="protein sequence ID" value="TGY95964.1"/>
    <property type="molecule type" value="Genomic_DNA"/>
</dbReference>
<comment type="caution">
    <text evidence="1">The sequence shown here is derived from an EMBL/GenBank/DDBJ whole genome shotgun (WGS) entry which is preliminary data.</text>
</comment>
<organism evidence="1 2">
    <name type="scientific">Petralouisia muris</name>
    <dbReference type="NCBI Taxonomy" id="3032872"/>
    <lineage>
        <taxon>Bacteria</taxon>
        <taxon>Bacillati</taxon>
        <taxon>Bacillota</taxon>
        <taxon>Clostridia</taxon>
        <taxon>Lachnospirales</taxon>
        <taxon>Lachnospiraceae</taxon>
        <taxon>Petralouisia</taxon>
    </lineage>
</organism>
<dbReference type="Proteomes" id="UP000304953">
    <property type="component" value="Unassembled WGS sequence"/>
</dbReference>
<sequence>MKKQIRNCLLLSTLTTISIYGINKAISISSSLKNYLNTDKGTFFNWRYGNVFYSKQGKGEPLLLIHDLNPASSSCEWDKIAKHLAKKHTVYCLDLLGCGRSDKPNMTYSNYLFVQLITDFIKNVIGTKSDLIASGDSTSFALMACNMEPNHFNKIIIINPSSLESLAKTPNKRKNALKFMLDLPVLGTMIYNIVFSEKAIDRIIHEEYFYKSHMVPSKTIGTYYEAAHMNNSCGKYLLSSIKANYTNINIVHALKKINNSIYLIGSKGNSESESIINSYISRNPSIESSCISESKYLPQLEVPEKLLDILNLYLDPVK</sequence>
<accession>A0AC61RVU3</accession>
<keyword evidence="2" id="KW-1185">Reference proteome</keyword>
<keyword evidence="1" id="KW-0378">Hydrolase</keyword>
<evidence type="ECO:0000313" key="2">
    <source>
        <dbReference type="Proteomes" id="UP000304953"/>
    </source>
</evidence>
<gene>
    <name evidence="1" type="ORF">E5329_12455</name>
</gene>
<reference evidence="1" key="1">
    <citation type="submission" date="2019-04" db="EMBL/GenBank/DDBJ databases">
        <title>Microbes associate with the intestines of laboratory mice.</title>
        <authorList>
            <person name="Navarre W."/>
            <person name="Wong E."/>
            <person name="Huang K."/>
            <person name="Tropini C."/>
            <person name="Ng K."/>
            <person name="Yu B."/>
        </authorList>
    </citation>
    <scope>NUCLEOTIDE SEQUENCE</scope>
    <source>
        <strain evidence="1">NM01_1-7b</strain>
    </source>
</reference>